<evidence type="ECO:0000256" key="1">
    <source>
        <dbReference type="ARBA" id="ARBA00006914"/>
    </source>
</evidence>
<dbReference type="Gene3D" id="3.40.50.300">
    <property type="entry name" value="P-loop containing nucleotide triphosphate hydrolases"/>
    <property type="match status" value="1"/>
</dbReference>
<dbReference type="SUPFAM" id="SSF52540">
    <property type="entry name" value="P-loop containing nucleoside triphosphate hydrolases"/>
    <property type="match status" value="1"/>
</dbReference>
<evidence type="ECO:0000313" key="6">
    <source>
        <dbReference type="Proteomes" id="UP000234211"/>
    </source>
</evidence>
<sequence>MAYHKTTLKTKNDVLSLEELHLTKKTRSKIDQLIEEFSYIDALQKFNIPVDNKIILHGHTGCGKTATANAIGKALDKKVITLNLGGFVSSKLGETAKNIADVFKNASYENAILFIDEFDFIGKTRDYDTKDSGEMKRLVNTLIQQIDNLSDSAMLLGATNHIDIIDTALLRRFQIRLHYKLPSKQKLNAYYDSILANFPSNINTVKRRYNISYAEVKDVIYQQIKRNIIRLEKEKKKLQV</sequence>
<proteinExistence type="inferred from homology"/>
<evidence type="ECO:0000256" key="2">
    <source>
        <dbReference type="ARBA" id="ARBA00022741"/>
    </source>
</evidence>
<dbReference type="SMART" id="SM00382">
    <property type="entry name" value="AAA"/>
    <property type="match status" value="1"/>
</dbReference>
<dbReference type="InterPro" id="IPR050221">
    <property type="entry name" value="26S_Proteasome_ATPase"/>
</dbReference>
<evidence type="ECO:0000259" key="4">
    <source>
        <dbReference type="SMART" id="SM00382"/>
    </source>
</evidence>
<name>A0A2H1YEU6_9FLAO</name>
<protein>
    <submittedName>
        <fullName evidence="5">ATPase</fullName>
    </submittedName>
</protein>
<gene>
    <name evidence="5" type="ORF">TNO020_180061</name>
</gene>
<keyword evidence="2" id="KW-0547">Nucleotide-binding</keyword>
<dbReference type="Proteomes" id="UP000234211">
    <property type="component" value="Unassembled WGS sequence"/>
</dbReference>
<dbReference type="Pfam" id="PF00004">
    <property type="entry name" value="AAA"/>
    <property type="match status" value="1"/>
</dbReference>
<reference evidence="6" key="1">
    <citation type="submission" date="2017-11" db="EMBL/GenBank/DDBJ databases">
        <authorList>
            <person name="Duchaud E."/>
        </authorList>
    </citation>
    <scope>NUCLEOTIDE SEQUENCE [LARGE SCALE GENOMIC DNA]</scope>
    <source>
        <strain evidence="6">Tenacibaculum sp. TNO020</strain>
    </source>
</reference>
<dbReference type="InterPro" id="IPR027417">
    <property type="entry name" value="P-loop_NTPase"/>
</dbReference>
<dbReference type="PANTHER" id="PTHR23073">
    <property type="entry name" value="26S PROTEASOME REGULATORY SUBUNIT"/>
    <property type="match status" value="1"/>
</dbReference>
<dbReference type="CDD" id="cd19481">
    <property type="entry name" value="RecA-like_protease"/>
    <property type="match status" value="1"/>
</dbReference>
<dbReference type="OrthoDB" id="7438987at2"/>
<organism evidence="5 6">
    <name type="scientific">Tenacibaculum piscium</name>
    <dbReference type="NCBI Taxonomy" id="1458515"/>
    <lineage>
        <taxon>Bacteria</taxon>
        <taxon>Pseudomonadati</taxon>
        <taxon>Bacteroidota</taxon>
        <taxon>Flavobacteriia</taxon>
        <taxon>Flavobacteriales</taxon>
        <taxon>Flavobacteriaceae</taxon>
        <taxon>Tenacibaculum</taxon>
    </lineage>
</organism>
<dbReference type="InterPro" id="IPR003959">
    <property type="entry name" value="ATPase_AAA_core"/>
</dbReference>
<evidence type="ECO:0000313" key="5">
    <source>
        <dbReference type="EMBL" id="SOS74032.1"/>
    </source>
</evidence>
<dbReference type="GO" id="GO:0016887">
    <property type="term" value="F:ATP hydrolysis activity"/>
    <property type="evidence" value="ECO:0007669"/>
    <property type="project" value="InterPro"/>
</dbReference>
<feature type="domain" description="AAA+ ATPase" evidence="4">
    <location>
        <begin position="50"/>
        <end position="183"/>
    </location>
</feature>
<comment type="similarity">
    <text evidence="1">Belongs to the AAA ATPase family.</text>
</comment>
<dbReference type="InterPro" id="IPR003593">
    <property type="entry name" value="AAA+_ATPase"/>
</dbReference>
<evidence type="ECO:0000256" key="3">
    <source>
        <dbReference type="ARBA" id="ARBA00022840"/>
    </source>
</evidence>
<accession>A0A2H1YEU6</accession>
<dbReference type="AlphaFoldDB" id="A0A2H1YEU6"/>
<keyword evidence="3" id="KW-0067">ATP-binding</keyword>
<dbReference type="EMBL" id="OENF01000010">
    <property type="protein sequence ID" value="SOS74032.1"/>
    <property type="molecule type" value="Genomic_DNA"/>
</dbReference>
<dbReference type="RefSeq" id="WP_101916550.1">
    <property type="nucleotide sequence ID" value="NZ_JAJGWU010000002.1"/>
</dbReference>
<dbReference type="GO" id="GO:0005524">
    <property type="term" value="F:ATP binding"/>
    <property type="evidence" value="ECO:0007669"/>
    <property type="project" value="UniProtKB-KW"/>
</dbReference>
<keyword evidence="6" id="KW-1185">Reference proteome</keyword>